<dbReference type="Pfam" id="PF06422">
    <property type="entry name" value="PDR_CDR"/>
    <property type="match status" value="1"/>
</dbReference>
<name>A0AAD4DRN5_9AGAM</name>
<dbReference type="GO" id="GO:0005524">
    <property type="term" value="F:ATP binding"/>
    <property type="evidence" value="ECO:0007669"/>
    <property type="project" value="InterPro"/>
</dbReference>
<keyword evidence="4" id="KW-1185">Reference proteome</keyword>
<dbReference type="SUPFAM" id="SSF52540">
    <property type="entry name" value="P-loop containing nucleoside triphosphate hydrolases"/>
    <property type="match status" value="1"/>
</dbReference>
<dbReference type="Proteomes" id="UP001195769">
    <property type="component" value="Unassembled WGS sequence"/>
</dbReference>
<dbReference type="InterPro" id="IPR027417">
    <property type="entry name" value="P-loop_NTPase"/>
</dbReference>
<reference evidence="3" key="1">
    <citation type="journal article" date="2020" name="New Phytol.">
        <title>Comparative genomics reveals dynamic genome evolution in host specialist ectomycorrhizal fungi.</title>
        <authorList>
            <person name="Lofgren L.A."/>
            <person name="Nguyen N.H."/>
            <person name="Vilgalys R."/>
            <person name="Ruytinx J."/>
            <person name="Liao H.L."/>
            <person name="Branco S."/>
            <person name="Kuo A."/>
            <person name="LaButti K."/>
            <person name="Lipzen A."/>
            <person name="Andreopoulos W."/>
            <person name="Pangilinan J."/>
            <person name="Riley R."/>
            <person name="Hundley H."/>
            <person name="Na H."/>
            <person name="Barry K."/>
            <person name="Grigoriev I.V."/>
            <person name="Stajich J.E."/>
            <person name="Kennedy P.G."/>
        </authorList>
    </citation>
    <scope>NUCLEOTIDE SEQUENCE</scope>
    <source>
        <strain evidence="3">FC203</strain>
    </source>
</reference>
<protein>
    <recommendedName>
        <fullName evidence="2">CDR ABC transporter domain-containing protein</fullName>
    </recommendedName>
</protein>
<dbReference type="GO" id="GO:0042626">
    <property type="term" value="F:ATPase-coupled transmembrane transporter activity"/>
    <property type="evidence" value="ECO:0007669"/>
    <property type="project" value="InterPro"/>
</dbReference>
<evidence type="ECO:0000256" key="1">
    <source>
        <dbReference type="ARBA" id="ARBA00022448"/>
    </source>
</evidence>
<keyword evidence="1" id="KW-0813">Transport</keyword>
<dbReference type="GeneID" id="64672083"/>
<dbReference type="AlphaFoldDB" id="A0AAD4DRN5"/>
<organism evidence="3 4">
    <name type="scientific">Suillus fuscotomentosus</name>
    <dbReference type="NCBI Taxonomy" id="1912939"/>
    <lineage>
        <taxon>Eukaryota</taxon>
        <taxon>Fungi</taxon>
        <taxon>Dikarya</taxon>
        <taxon>Basidiomycota</taxon>
        <taxon>Agaricomycotina</taxon>
        <taxon>Agaricomycetes</taxon>
        <taxon>Agaricomycetidae</taxon>
        <taxon>Boletales</taxon>
        <taxon>Suillineae</taxon>
        <taxon>Suillaceae</taxon>
        <taxon>Suillus</taxon>
    </lineage>
</organism>
<accession>A0AAD4DRN5</accession>
<gene>
    <name evidence="3" type="ORF">F5891DRAFT_986521</name>
</gene>
<sequence>MFSQLQHSVPISGVTQHRLLDDISGFVTPGKLTVLMGKLGAGKTKSAAMSLAGVVVVTLFTNYTIPKPNIPGALHWIMYINACVQPVRYGPAYLNILLTNQPGQKFVNGNLFMELSYSYYYSNLWRGLTEDIDIRLSHFGRRGQC</sequence>
<evidence type="ECO:0000259" key="2">
    <source>
        <dbReference type="Pfam" id="PF06422"/>
    </source>
</evidence>
<feature type="domain" description="CDR ABC transporter" evidence="2">
    <location>
        <begin position="100"/>
        <end position="127"/>
    </location>
</feature>
<proteinExistence type="predicted"/>
<dbReference type="EMBL" id="JABBWK010000121">
    <property type="protein sequence ID" value="KAG1891820.1"/>
    <property type="molecule type" value="Genomic_DNA"/>
</dbReference>
<dbReference type="InterPro" id="IPR010929">
    <property type="entry name" value="PDR_CDR_ABC"/>
</dbReference>
<dbReference type="RefSeq" id="XP_041218296.1">
    <property type="nucleotide sequence ID" value="XM_041377785.1"/>
</dbReference>
<comment type="caution">
    <text evidence="3">The sequence shown here is derived from an EMBL/GenBank/DDBJ whole genome shotgun (WGS) entry which is preliminary data.</text>
</comment>
<dbReference type="GO" id="GO:0016020">
    <property type="term" value="C:membrane"/>
    <property type="evidence" value="ECO:0007669"/>
    <property type="project" value="InterPro"/>
</dbReference>
<evidence type="ECO:0000313" key="3">
    <source>
        <dbReference type="EMBL" id="KAG1891820.1"/>
    </source>
</evidence>
<evidence type="ECO:0000313" key="4">
    <source>
        <dbReference type="Proteomes" id="UP001195769"/>
    </source>
</evidence>